<dbReference type="InterPro" id="IPR016031">
    <property type="entry name" value="Trp_RNA-bd_attenuator-like_dom"/>
</dbReference>
<dbReference type="SUPFAM" id="SSF51219">
    <property type="entry name" value="TRAP-like"/>
    <property type="match status" value="1"/>
</dbReference>
<comment type="similarity">
    <text evidence="2 6">Belongs to the AIM24 family.</text>
</comment>
<evidence type="ECO:0000256" key="2">
    <source>
        <dbReference type="ARBA" id="ARBA00009322"/>
    </source>
</evidence>
<proteinExistence type="inferred from homology"/>
<organism evidence="7 8">
    <name type="scientific">Pyronema omphalodes (strain CBS 100304)</name>
    <name type="common">Pyronema confluens</name>
    <dbReference type="NCBI Taxonomy" id="1076935"/>
    <lineage>
        <taxon>Eukaryota</taxon>
        <taxon>Fungi</taxon>
        <taxon>Dikarya</taxon>
        <taxon>Ascomycota</taxon>
        <taxon>Pezizomycotina</taxon>
        <taxon>Pezizomycetes</taxon>
        <taxon>Pezizales</taxon>
        <taxon>Pyronemataceae</taxon>
        <taxon>Pyronema</taxon>
    </lineage>
</organism>
<evidence type="ECO:0000313" key="7">
    <source>
        <dbReference type="EMBL" id="CCX13556.1"/>
    </source>
</evidence>
<evidence type="ECO:0000256" key="3">
    <source>
        <dbReference type="ARBA" id="ARBA00013287"/>
    </source>
</evidence>
<gene>
    <name evidence="7" type="ORF">PCON_13149</name>
</gene>
<dbReference type="Gene3D" id="3.60.160.10">
    <property type="entry name" value="Mitochondrial biogenesis AIM24"/>
    <property type="match status" value="1"/>
</dbReference>
<dbReference type="PANTHER" id="PTHR36959">
    <property type="entry name" value="ALTERED INHERITANCE OF MITOCHONDRIA PROTEIN 24, MITOCHONDRIAL"/>
    <property type="match status" value="1"/>
</dbReference>
<dbReference type="Pfam" id="PF01987">
    <property type="entry name" value="AIM24"/>
    <property type="match status" value="1"/>
</dbReference>
<evidence type="ECO:0000256" key="4">
    <source>
        <dbReference type="ARBA" id="ARBA00022946"/>
    </source>
</evidence>
<dbReference type="GO" id="GO:0007007">
    <property type="term" value="P:inner mitochondrial membrane organization"/>
    <property type="evidence" value="ECO:0007669"/>
    <property type="project" value="TreeGrafter"/>
</dbReference>
<dbReference type="OMA" id="QTRCVQI"/>
<protein>
    <recommendedName>
        <fullName evidence="3 6">Altered inheritance of mitochondria protein 24, mitochondrial</fullName>
    </recommendedName>
</protein>
<dbReference type="GO" id="GO:0005743">
    <property type="term" value="C:mitochondrial inner membrane"/>
    <property type="evidence" value="ECO:0007669"/>
    <property type="project" value="TreeGrafter"/>
</dbReference>
<accession>U4LF34</accession>
<name>U4LF34_PYROM</name>
<dbReference type="AlphaFoldDB" id="U4LF34"/>
<evidence type="ECO:0000256" key="5">
    <source>
        <dbReference type="ARBA" id="ARBA00023128"/>
    </source>
</evidence>
<dbReference type="InterPro" id="IPR002838">
    <property type="entry name" value="AIM24"/>
</dbReference>
<keyword evidence="4" id="KW-0809">Transit peptide</keyword>
<evidence type="ECO:0000256" key="6">
    <source>
        <dbReference type="RuleBase" id="RU363045"/>
    </source>
</evidence>
<evidence type="ECO:0000256" key="1">
    <source>
        <dbReference type="ARBA" id="ARBA00004173"/>
    </source>
</evidence>
<reference evidence="7 8" key="1">
    <citation type="journal article" date="2013" name="PLoS Genet.">
        <title>The genome and development-dependent transcriptomes of Pyronema confluens: a window into fungal evolution.</title>
        <authorList>
            <person name="Traeger S."/>
            <person name="Altegoer F."/>
            <person name="Freitag M."/>
            <person name="Gabaldon T."/>
            <person name="Kempken F."/>
            <person name="Kumar A."/>
            <person name="Marcet-Houben M."/>
            <person name="Poggeler S."/>
            <person name="Stajich J.E."/>
            <person name="Nowrousian M."/>
        </authorList>
    </citation>
    <scope>NUCLEOTIDE SEQUENCE [LARGE SCALE GENOMIC DNA]</scope>
    <source>
        <strain evidence="8">CBS 100304</strain>
        <tissue evidence="7">Vegetative mycelium</tissue>
    </source>
</reference>
<dbReference type="OrthoDB" id="5295771at2759"/>
<dbReference type="PANTHER" id="PTHR36959:SF2">
    <property type="entry name" value="ALTERED INHERITANCE OF MITOCHONDRIA PROTEIN 24, MITOCHONDRIAL"/>
    <property type="match status" value="1"/>
</dbReference>
<sequence length="415" mass="45025">MATFMRTVRIPRGGLAPATVAARRVHIAATPSITSISGLVDLSKQTRAIPKLSGTGPFPAECTFEILGTPHSLLSVSLPASSNLYTRRGTLLGLNGRPSDTTSTLSLLSPLRRLPHGIPFLYQKLTSTSPLTCLISTNTPNTTFCVLSLDGTADWTLSQPDCLLAWSGHSLVMKPREVTGRGLVALIGRGQVYQLQLKEGEEFIIHDRSLLAYSAAGQHPTTQRLPMTKMRFQIPYINFSLQEKLGKVDLVQQIRASGAWKAAARAWWKLKVAVQGDRQFRKFYGPATVLLQSRTGSRWRDMISREEVGELAELETGALARQFQAPAPAPAAIKAAASSVAPVASKVAEVAKDAVVEGKGKVDELVEKVVAEDKASTKAAETVVVRRSHAGTLKRVVVKDGKVEFEDSDFSEFRK</sequence>
<dbReference type="EMBL" id="HF935853">
    <property type="protein sequence ID" value="CCX13556.1"/>
    <property type="molecule type" value="Genomic_DNA"/>
</dbReference>
<comment type="subcellular location">
    <subcellularLocation>
        <location evidence="1 6">Mitochondrion</location>
    </subcellularLocation>
</comment>
<dbReference type="eggNOG" id="ENOG502RXC5">
    <property type="taxonomic scope" value="Eukaryota"/>
</dbReference>
<evidence type="ECO:0000313" key="8">
    <source>
        <dbReference type="Proteomes" id="UP000018144"/>
    </source>
</evidence>
<keyword evidence="5 6" id="KW-0496">Mitochondrion</keyword>
<dbReference type="Proteomes" id="UP000018144">
    <property type="component" value="Unassembled WGS sequence"/>
</dbReference>
<keyword evidence="8" id="KW-1185">Reference proteome</keyword>
<dbReference type="InterPro" id="IPR036983">
    <property type="entry name" value="AIM24_sf"/>
</dbReference>